<dbReference type="Proteomes" id="UP000198415">
    <property type="component" value="Unassembled WGS sequence"/>
</dbReference>
<name>A0A239FWC2_9ACTN</name>
<dbReference type="InterPro" id="IPR004676">
    <property type="entry name" value="Cd-R_transporter"/>
</dbReference>
<keyword evidence="1" id="KW-0472">Membrane</keyword>
<feature type="transmembrane region" description="Helical" evidence="1">
    <location>
        <begin position="6"/>
        <end position="28"/>
    </location>
</feature>
<dbReference type="Pfam" id="PF03596">
    <property type="entry name" value="Cad"/>
    <property type="match status" value="1"/>
</dbReference>
<feature type="transmembrane region" description="Helical" evidence="1">
    <location>
        <begin position="176"/>
        <end position="194"/>
    </location>
</feature>
<keyword evidence="3" id="KW-1185">Reference proteome</keyword>
<proteinExistence type="predicted"/>
<protein>
    <submittedName>
        <fullName evidence="2">Cadmium resistance protein CadD, predicted permease</fullName>
    </submittedName>
</protein>
<sequence>MDLGLVGQAVGMFAVTNIDDILILALFFGQAAGAGRLGVLRVVLGQYLGFLAILVASIAGAFGAGLLPDQAIPYLGLVPLFLGLRAAWRVWRGRRDGEDDTAEPAAAGGPGILQVAAVTLANGGDNIGVYVPVFAVAGAGGMVVYVSVFLIGVAVWCAAGRFFATRPVIAEALSRWGHILLPIVLIGIGLLILVEGGAFGL</sequence>
<evidence type="ECO:0000313" key="2">
    <source>
        <dbReference type="EMBL" id="SNS61189.1"/>
    </source>
</evidence>
<feature type="transmembrane region" description="Helical" evidence="1">
    <location>
        <begin position="40"/>
        <end position="65"/>
    </location>
</feature>
<keyword evidence="1" id="KW-1133">Transmembrane helix</keyword>
<dbReference type="EMBL" id="FZNR01000019">
    <property type="protein sequence ID" value="SNS61189.1"/>
    <property type="molecule type" value="Genomic_DNA"/>
</dbReference>
<evidence type="ECO:0000313" key="3">
    <source>
        <dbReference type="Proteomes" id="UP000198415"/>
    </source>
</evidence>
<accession>A0A239FWC2</accession>
<gene>
    <name evidence="2" type="ORF">SAMN06264365_11980</name>
</gene>
<feature type="transmembrane region" description="Helical" evidence="1">
    <location>
        <begin position="142"/>
        <end position="164"/>
    </location>
</feature>
<evidence type="ECO:0000256" key="1">
    <source>
        <dbReference type="SAM" id="Phobius"/>
    </source>
</evidence>
<keyword evidence="1" id="KW-0812">Transmembrane</keyword>
<organism evidence="2 3">
    <name type="scientific">Actinoplanes regularis</name>
    <dbReference type="NCBI Taxonomy" id="52697"/>
    <lineage>
        <taxon>Bacteria</taxon>
        <taxon>Bacillati</taxon>
        <taxon>Actinomycetota</taxon>
        <taxon>Actinomycetes</taxon>
        <taxon>Micromonosporales</taxon>
        <taxon>Micromonosporaceae</taxon>
        <taxon>Actinoplanes</taxon>
    </lineage>
</organism>
<dbReference type="OrthoDB" id="7995400at2"/>
<reference evidence="2 3" key="1">
    <citation type="submission" date="2017-06" db="EMBL/GenBank/DDBJ databases">
        <authorList>
            <person name="Kim H.J."/>
            <person name="Triplett B.A."/>
        </authorList>
    </citation>
    <scope>NUCLEOTIDE SEQUENCE [LARGE SCALE GENOMIC DNA]</scope>
    <source>
        <strain evidence="2 3">DSM 43151</strain>
    </source>
</reference>
<dbReference type="AlphaFoldDB" id="A0A239FWC2"/>
<dbReference type="RefSeq" id="WP_089297476.1">
    <property type="nucleotide sequence ID" value="NZ_FZNR01000019.1"/>
</dbReference>